<dbReference type="SUPFAM" id="SSF51206">
    <property type="entry name" value="cAMP-binding domain-like"/>
    <property type="match status" value="1"/>
</dbReference>
<dbReference type="PROSITE" id="PS50042">
    <property type="entry name" value="CNMP_BINDING_3"/>
    <property type="match status" value="1"/>
</dbReference>
<dbReference type="InterPro" id="IPR050866">
    <property type="entry name" value="CNG_cation_channel"/>
</dbReference>
<feature type="domain" description="Cyclic nucleotide-binding" evidence="11">
    <location>
        <begin position="193"/>
        <end position="297"/>
    </location>
</feature>
<dbReference type="OMA" id="CRRHQTV"/>
<keyword evidence="7" id="KW-1071">Ligand-gated ion channel</keyword>
<evidence type="ECO:0000256" key="10">
    <source>
        <dbReference type="SAM" id="SignalP"/>
    </source>
</evidence>
<dbReference type="InterPro" id="IPR014710">
    <property type="entry name" value="RmlC-like_jellyroll"/>
</dbReference>
<feature type="compositionally biased region" description="Low complexity" evidence="8">
    <location>
        <begin position="778"/>
        <end position="799"/>
    </location>
</feature>
<proteinExistence type="predicted"/>
<feature type="compositionally biased region" description="Polar residues" evidence="8">
    <location>
        <begin position="758"/>
        <end position="777"/>
    </location>
</feature>
<organism evidence="12 13">
    <name type="scientific">Thecamonas trahens ATCC 50062</name>
    <dbReference type="NCBI Taxonomy" id="461836"/>
    <lineage>
        <taxon>Eukaryota</taxon>
        <taxon>Apusozoa</taxon>
        <taxon>Apusomonadida</taxon>
        <taxon>Apusomonadidae</taxon>
        <taxon>Thecamonas</taxon>
    </lineage>
</organism>
<keyword evidence="13" id="KW-1185">Reference proteome</keyword>
<feature type="compositionally biased region" description="Polar residues" evidence="8">
    <location>
        <begin position="819"/>
        <end position="829"/>
    </location>
</feature>
<dbReference type="Pfam" id="PF00520">
    <property type="entry name" value="Ion_trans"/>
    <property type="match status" value="1"/>
</dbReference>
<feature type="compositionally biased region" description="Low complexity" evidence="8">
    <location>
        <begin position="911"/>
        <end position="924"/>
    </location>
</feature>
<feature type="compositionally biased region" description="Low complexity" evidence="8">
    <location>
        <begin position="1222"/>
        <end position="1233"/>
    </location>
</feature>
<feature type="compositionally biased region" description="Basic residues" evidence="8">
    <location>
        <begin position="591"/>
        <end position="617"/>
    </location>
</feature>
<evidence type="ECO:0000256" key="8">
    <source>
        <dbReference type="SAM" id="MobiDB-lite"/>
    </source>
</evidence>
<evidence type="ECO:0000256" key="1">
    <source>
        <dbReference type="ARBA" id="ARBA00004141"/>
    </source>
</evidence>
<keyword evidence="7" id="KW-0407">Ion channel</keyword>
<dbReference type="Proteomes" id="UP000054408">
    <property type="component" value="Unassembled WGS sequence"/>
</dbReference>
<feature type="compositionally biased region" description="Polar residues" evidence="8">
    <location>
        <begin position="660"/>
        <end position="669"/>
    </location>
</feature>
<dbReference type="InterPro" id="IPR018490">
    <property type="entry name" value="cNMP-bd_dom_sf"/>
</dbReference>
<feature type="region of interest" description="Disordered" evidence="8">
    <location>
        <begin position="1122"/>
        <end position="1146"/>
    </location>
</feature>
<evidence type="ECO:0000259" key="11">
    <source>
        <dbReference type="PROSITE" id="PS50042"/>
    </source>
</evidence>
<feature type="compositionally biased region" description="Basic and acidic residues" evidence="8">
    <location>
        <begin position="936"/>
        <end position="960"/>
    </location>
</feature>
<dbReference type="SMART" id="SM00100">
    <property type="entry name" value="cNMP"/>
    <property type="match status" value="1"/>
</dbReference>
<evidence type="ECO:0000256" key="2">
    <source>
        <dbReference type="ARBA" id="ARBA00022448"/>
    </source>
</evidence>
<feature type="region of interest" description="Disordered" evidence="8">
    <location>
        <begin position="911"/>
        <end position="967"/>
    </location>
</feature>
<keyword evidence="5" id="KW-0406">Ion transport</keyword>
<dbReference type="GO" id="GO:0044877">
    <property type="term" value="F:protein-containing complex binding"/>
    <property type="evidence" value="ECO:0007669"/>
    <property type="project" value="TreeGrafter"/>
</dbReference>
<feature type="chain" id="PRO_5005537913" evidence="10">
    <location>
        <begin position="22"/>
        <end position="1264"/>
    </location>
</feature>
<dbReference type="eggNOG" id="KOG0500">
    <property type="taxonomic scope" value="Eukaryota"/>
</dbReference>
<evidence type="ECO:0000313" key="13">
    <source>
        <dbReference type="Proteomes" id="UP000054408"/>
    </source>
</evidence>
<keyword evidence="3 9" id="KW-0812">Transmembrane</keyword>
<feature type="compositionally biased region" description="Low complexity" evidence="8">
    <location>
        <begin position="847"/>
        <end position="886"/>
    </location>
</feature>
<evidence type="ECO:0000256" key="9">
    <source>
        <dbReference type="SAM" id="Phobius"/>
    </source>
</evidence>
<dbReference type="Gene3D" id="1.10.287.630">
    <property type="entry name" value="Helix hairpin bin"/>
    <property type="match status" value="1"/>
</dbReference>
<feature type="region of interest" description="Disordered" evidence="8">
    <location>
        <begin position="753"/>
        <end position="886"/>
    </location>
</feature>
<keyword evidence="10" id="KW-0732">Signal</keyword>
<dbReference type="OrthoDB" id="421226at2759"/>
<evidence type="ECO:0000256" key="6">
    <source>
        <dbReference type="ARBA" id="ARBA00023136"/>
    </source>
</evidence>
<reference evidence="12 13" key="1">
    <citation type="submission" date="2010-05" db="EMBL/GenBank/DDBJ databases">
        <title>The Genome Sequence of Thecamonas trahens ATCC 50062.</title>
        <authorList>
            <consortium name="The Broad Institute Genome Sequencing Platform"/>
            <person name="Russ C."/>
            <person name="Cuomo C."/>
            <person name="Shea T."/>
            <person name="Young S.K."/>
            <person name="Zeng Q."/>
            <person name="Koehrsen M."/>
            <person name="Haas B."/>
            <person name="Borodovsky M."/>
            <person name="Guigo R."/>
            <person name="Alvarado L."/>
            <person name="Berlin A."/>
            <person name="Bochicchio J."/>
            <person name="Borenstein D."/>
            <person name="Chapman S."/>
            <person name="Chen Z."/>
            <person name="Freedman E."/>
            <person name="Gellesch M."/>
            <person name="Goldberg J."/>
            <person name="Griggs A."/>
            <person name="Gujja S."/>
            <person name="Heilman E."/>
            <person name="Heiman D."/>
            <person name="Hepburn T."/>
            <person name="Howarth C."/>
            <person name="Jen D."/>
            <person name="Larson L."/>
            <person name="Mehta T."/>
            <person name="Park D."/>
            <person name="Pearson M."/>
            <person name="Roberts A."/>
            <person name="Saif S."/>
            <person name="Shenoy N."/>
            <person name="Sisk P."/>
            <person name="Stolte C."/>
            <person name="Sykes S."/>
            <person name="Thomson T."/>
            <person name="Walk T."/>
            <person name="White J."/>
            <person name="Yandava C."/>
            <person name="Burger G."/>
            <person name="Gray M.W."/>
            <person name="Holland P.W.H."/>
            <person name="King N."/>
            <person name="Lang F.B.F."/>
            <person name="Roger A.J."/>
            <person name="Ruiz-Trillo I."/>
            <person name="Lander E."/>
            <person name="Nusbaum C."/>
        </authorList>
    </citation>
    <scope>NUCLEOTIDE SEQUENCE [LARGE SCALE GENOMIC DNA]</scope>
    <source>
        <strain evidence="12 13">ATCC 50062</strain>
    </source>
</reference>
<dbReference type="CDD" id="cd00038">
    <property type="entry name" value="CAP_ED"/>
    <property type="match status" value="1"/>
</dbReference>
<feature type="compositionally biased region" description="Low complexity" evidence="8">
    <location>
        <begin position="578"/>
        <end position="590"/>
    </location>
</feature>
<dbReference type="GeneID" id="25562102"/>
<protein>
    <submittedName>
        <fullName evidence="12">Cyclic nucleotide-gated olfactory channel</fullName>
    </submittedName>
</protein>
<comment type="subcellular location">
    <subcellularLocation>
        <location evidence="1">Membrane</location>
        <topology evidence="1">Multi-pass membrane protein</topology>
    </subcellularLocation>
</comment>
<feature type="compositionally biased region" description="Polar residues" evidence="8">
    <location>
        <begin position="455"/>
        <end position="468"/>
    </location>
</feature>
<keyword evidence="4 9" id="KW-1133">Transmembrane helix</keyword>
<keyword evidence="2" id="KW-0813">Transport</keyword>
<accession>A0A0L0DWI7</accession>
<dbReference type="GO" id="GO:0005221">
    <property type="term" value="F:intracellularly cyclic nucleotide-activated monoatomic cation channel activity"/>
    <property type="evidence" value="ECO:0007669"/>
    <property type="project" value="InterPro"/>
</dbReference>
<feature type="compositionally biased region" description="Low complexity" evidence="8">
    <location>
        <begin position="999"/>
        <end position="1008"/>
    </location>
</feature>
<dbReference type="SUPFAM" id="SSF81324">
    <property type="entry name" value="Voltage-gated potassium channels"/>
    <property type="match status" value="1"/>
</dbReference>
<dbReference type="Pfam" id="PF00027">
    <property type="entry name" value="cNMP_binding"/>
    <property type="match status" value="1"/>
</dbReference>
<dbReference type="AlphaFoldDB" id="A0A0L0DWI7"/>
<evidence type="ECO:0000256" key="3">
    <source>
        <dbReference type="ARBA" id="ARBA00022692"/>
    </source>
</evidence>
<feature type="transmembrane region" description="Helical" evidence="9">
    <location>
        <begin position="75"/>
        <end position="101"/>
    </location>
</feature>
<feature type="signal peptide" evidence="10">
    <location>
        <begin position="1"/>
        <end position="21"/>
    </location>
</feature>
<dbReference type="RefSeq" id="XP_013760963.1">
    <property type="nucleotide sequence ID" value="XM_013905509.1"/>
</dbReference>
<evidence type="ECO:0000256" key="5">
    <source>
        <dbReference type="ARBA" id="ARBA00023065"/>
    </source>
</evidence>
<feature type="compositionally biased region" description="Low complexity" evidence="8">
    <location>
        <begin position="620"/>
        <end position="631"/>
    </location>
</feature>
<keyword evidence="6 9" id="KW-0472">Membrane</keyword>
<sequence>MAHWTACCFFYLVYRINDSNGGQWPDTGDSGWAQGLELYLDQPTFRPYMRALFWSTTLLTGMGPDHNYPQSDIELVFMFIVLFMGIVVFAAIIGNVGSLIANSSATKADHKKKMDIVNLWMRHKGIAPGLQARIRSYYEYLWQRQAGLNDNIILMDFPEHLRALVSDDLNKNILREVPMFKALNNAEPFIQALMSALRPEIYTPGDYIVRENEMGQSMFFITRGIVDVITIDLGRVAQLGEGQYFGEKALLFKAKRNASIVARTYVDVFVLEKDDVDSALTDFPLYADELYTKAAEELLKRQNKANDNEDSEEDIEQLADKLEYVGGKTLGVSGTELHRGVSGTELQPFNSSEVLHALARQSSYDDDPNRSFSLHEVTSQQAIGPPSPKMPTAMLNGSFDRSAAAYSSREAVLSLARARSGSRTRSITNQLPIVDIIRSASGDLLAHAAEQQQTLFNRSQGSTSSVPRSPSRFAPPAQPNLPPVVSSRGLIAATSTSGPILPGQVPSDTASEQSDVIHEFGTDLGHSGSECGAPRISVQTASMRGVGQSLTTIPKINAAAGAGSNDETAHRTVAGRHGSSPLSGSASRSRSPCRHHGYRSSRKRKRKRKDKRRRRRKDGSSAAHSRSCSSRHTSRHSSRHGSHRVSHQALSPDGEGDEPSSATTPTGGTVSRKHGTKAKAKARRARKARKAAKRARKTAKVDAAGGGAGDGKTELDSGGHVKADFARSAQLASSALELPGSESDLNNTVVYKGRDSAENGNSRGLNVRVSSGTTTLNSSVQVSDSVSSSLAGAADVGSGSRRHSTYATPPKPLDDTLQVLKSTTSQPLESTREIMHRHQLQRKATESTDFVVSSSDSSSLVSASSTSSLSSSLSGDGTETSTGTVVASQTRLHPYAMGTIANGEGSGALTSMPMLPLSQLSPSPDDGLVQSISQPHHGEKSDDGGQSKAPRENGSKDAFRTRLSVTSNHTDIQRGSLTADASSYSYSDRSYSYYTSDVSSSSYLTDSSPADATTMARRSGHRKASAPAMLSPRDLGDRRQSVSGAVIAKALGQAAAMASIGRAGGTSFLFGSHTAPRVFSALNELIDLRKDFSTLAPHQLDRMQAVLIHILSDVSNVRLEQAGRLKSPSPGLARRSSTSKSRLQAVREQEIATGIQAGLSRPRSQSVSLASITKSGSSEARGVPSAPPVPMDIASRIRHVRRGSGGDDSLGRKHSGGGANMNLLVSSSNLESVLAKRRKRRPSLSMASPRGKLSAMPGTRGFGR</sequence>
<gene>
    <name evidence="12" type="ORF">AMSG_02421</name>
</gene>
<evidence type="ECO:0000313" key="12">
    <source>
        <dbReference type="EMBL" id="KNC56451.1"/>
    </source>
</evidence>
<dbReference type="EMBL" id="GL349441">
    <property type="protein sequence ID" value="KNC56451.1"/>
    <property type="molecule type" value="Genomic_DNA"/>
</dbReference>
<dbReference type="Gene3D" id="1.10.287.70">
    <property type="match status" value="1"/>
</dbReference>
<dbReference type="InterPro" id="IPR000595">
    <property type="entry name" value="cNMP-bd_dom"/>
</dbReference>
<feature type="compositionally biased region" description="Basic residues" evidence="8">
    <location>
        <begin position="632"/>
        <end position="646"/>
    </location>
</feature>
<name>A0A0L0DWI7_THETB</name>
<dbReference type="Gene3D" id="2.60.120.10">
    <property type="entry name" value="Jelly Rolls"/>
    <property type="match status" value="1"/>
</dbReference>
<feature type="region of interest" description="Disordered" evidence="8">
    <location>
        <begin position="560"/>
        <end position="716"/>
    </location>
</feature>
<dbReference type="InterPro" id="IPR005821">
    <property type="entry name" value="Ion_trans_dom"/>
</dbReference>
<feature type="region of interest" description="Disordered" evidence="8">
    <location>
        <begin position="1158"/>
        <end position="1264"/>
    </location>
</feature>
<feature type="region of interest" description="Disordered" evidence="8">
    <location>
        <begin position="999"/>
        <end position="1036"/>
    </location>
</feature>
<dbReference type="PANTHER" id="PTHR45638:SF11">
    <property type="entry name" value="CYCLIC NUCLEOTIDE-GATED CATION CHANNEL SUBUNIT A"/>
    <property type="match status" value="1"/>
</dbReference>
<feature type="compositionally biased region" description="Basic residues" evidence="8">
    <location>
        <begin position="671"/>
        <end position="698"/>
    </location>
</feature>
<evidence type="ECO:0000256" key="4">
    <source>
        <dbReference type="ARBA" id="ARBA00022989"/>
    </source>
</evidence>
<dbReference type="PANTHER" id="PTHR45638">
    <property type="entry name" value="CYCLIC NUCLEOTIDE-GATED CATION CHANNEL SUBUNIT A"/>
    <property type="match status" value="1"/>
</dbReference>
<feature type="compositionally biased region" description="Polar residues" evidence="8">
    <location>
        <begin position="1162"/>
        <end position="1178"/>
    </location>
</feature>
<feature type="region of interest" description="Disordered" evidence="8">
    <location>
        <begin position="455"/>
        <end position="485"/>
    </location>
</feature>
<dbReference type="GO" id="GO:0016020">
    <property type="term" value="C:membrane"/>
    <property type="evidence" value="ECO:0007669"/>
    <property type="project" value="UniProtKB-SubCell"/>
</dbReference>
<evidence type="ECO:0000256" key="7">
    <source>
        <dbReference type="ARBA" id="ARBA00023286"/>
    </source>
</evidence>